<evidence type="ECO:0000313" key="2">
    <source>
        <dbReference type="Proteomes" id="UP000319578"/>
    </source>
</evidence>
<gene>
    <name evidence="1" type="ORF">BRE01_42670</name>
</gene>
<accession>A0ABQ0TS01</accession>
<protein>
    <submittedName>
        <fullName evidence="1">Uncharacterized protein</fullName>
    </submittedName>
</protein>
<proteinExistence type="predicted"/>
<name>A0ABQ0TS01_9BACL</name>
<dbReference type="Proteomes" id="UP000319578">
    <property type="component" value="Unassembled WGS sequence"/>
</dbReference>
<sequence>MYLTKKAFLDTSYYTSDAIKSLEQKADEIFQNGSISGFNRMEKERTPSFKHMLAISKKFSVIYAPTG</sequence>
<evidence type="ECO:0000313" key="1">
    <source>
        <dbReference type="EMBL" id="GED70565.1"/>
    </source>
</evidence>
<reference evidence="1 2" key="1">
    <citation type="submission" date="2019-06" db="EMBL/GenBank/DDBJ databases">
        <title>Whole genome shotgun sequence of Brevibacillus reuszeri NBRC 15719.</title>
        <authorList>
            <person name="Hosoyama A."/>
            <person name="Uohara A."/>
            <person name="Ohji S."/>
            <person name="Ichikawa N."/>
        </authorList>
    </citation>
    <scope>NUCLEOTIDE SEQUENCE [LARGE SCALE GENOMIC DNA]</scope>
    <source>
        <strain evidence="1 2">NBRC 15719</strain>
    </source>
</reference>
<organism evidence="1 2">
    <name type="scientific">Brevibacillus reuszeri</name>
    <dbReference type="NCBI Taxonomy" id="54915"/>
    <lineage>
        <taxon>Bacteria</taxon>
        <taxon>Bacillati</taxon>
        <taxon>Bacillota</taxon>
        <taxon>Bacilli</taxon>
        <taxon>Bacillales</taxon>
        <taxon>Paenibacillaceae</taxon>
        <taxon>Brevibacillus</taxon>
    </lineage>
</organism>
<dbReference type="EMBL" id="BJON01000016">
    <property type="protein sequence ID" value="GED70565.1"/>
    <property type="molecule type" value="Genomic_DNA"/>
</dbReference>
<comment type="caution">
    <text evidence="1">The sequence shown here is derived from an EMBL/GenBank/DDBJ whole genome shotgun (WGS) entry which is preliminary data.</text>
</comment>
<keyword evidence="2" id="KW-1185">Reference proteome</keyword>